<dbReference type="InterPro" id="IPR044153">
    <property type="entry name" value="PIN_Pae0151-like"/>
</dbReference>
<comment type="caution">
    <text evidence="8">The sequence shown here is derived from an EMBL/GenBank/DDBJ whole genome shotgun (WGS) entry which is preliminary data.</text>
</comment>
<dbReference type="Pfam" id="PF01850">
    <property type="entry name" value="PIN"/>
    <property type="match status" value="1"/>
</dbReference>
<dbReference type="CDD" id="cd09873">
    <property type="entry name" value="PIN_Pae0151-like"/>
    <property type="match status" value="1"/>
</dbReference>
<keyword evidence="5 6" id="KW-0460">Magnesium</keyword>
<evidence type="ECO:0000313" key="9">
    <source>
        <dbReference type="Proteomes" id="UP000824190"/>
    </source>
</evidence>
<dbReference type="GO" id="GO:0004540">
    <property type="term" value="F:RNA nuclease activity"/>
    <property type="evidence" value="ECO:0007669"/>
    <property type="project" value="InterPro"/>
</dbReference>
<feature type="domain" description="PIN" evidence="7">
    <location>
        <begin position="2"/>
        <end position="122"/>
    </location>
</feature>
<comment type="similarity">
    <text evidence="6">Belongs to the PINc/VapC protein family.</text>
</comment>
<dbReference type="Proteomes" id="UP000824190">
    <property type="component" value="Unassembled WGS sequence"/>
</dbReference>
<keyword evidence="1 6" id="KW-1277">Toxin-antitoxin system</keyword>
<accession>A0A9D1RTH5</accession>
<dbReference type="EMBL" id="DXGC01000105">
    <property type="protein sequence ID" value="HIW92441.1"/>
    <property type="molecule type" value="Genomic_DNA"/>
</dbReference>
<comment type="function">
    <text evidence="6">Toxic component of a toxin-antitoxin (TA) system. An RNase.</text>
</comment>
<dbReference type="SUPFAM" id="SSF88723">
    <property type="entry name" value="PIN domain-like"/>
    <property type="match status" value="1"/>
</dbReference>
<evidence type="ECO:0000256" key="2">
    <source>
        <dbReference type="ARBA" id="ARBA00022722"/>
    </source>
</evidence>
<dbReference type="PANTHER" id="PTHR35901">
    <property type="entry name" value="RIBONUCLEASE VAPC3"/>
    <property type="match status" value="1"/>
</dbReference>
<keyword evidence="6" id="KW-0800">Toxin</keyword>
<feature type="binding site" evidence="6">
    <location>
        <position position="5"/>
    </location>
    <ligand>
        <name>Mg(2+)</name>
        <dbReference type="ChEBI" id="CHEBI:18420"/>
    </ligand>
</feature>
<dbReference type="InterPro" id="IPR051619">
    <property type="entry name" value="TypeII_TA_RNase_PINc/VapC"/>
</dbReference>
<keyword evidence="4 6" id="KW-0378">Hydrolase</keyword>
<dbReference type="PANTHER" id="PTHR35901:SF1">
    <property type="entry name" value="EXONUCLEASE VAPC9"/>
    <property type="match status" value="1"/>
</dbReference>
<evidence type="ECO:0000259" key="7">
    <source>
        <dbReference type="Pfam" id="PF01850"/>
    </source>
</evidence>
<dbReference type="Gene3D" id="3.40.50.1010">
    <property type="entry name" value="5'-nuclease"/>
    <property type="match status" value="1"/>
</dbReference>
<dbReference type="GO" id="GO:0000287">
    <property type="term" value="F:magnesium ion binding"/>
    <property type="evidence" value="ECO:0007669"/>
    <property type="project" value="UniProtKB-UniRule"/>
</dbReference>
<evidence type="ECO:0000256" key="5">
    <source>
        <dbReference type="ARBA" id="ARBA00022842"/>
    </source>
</evidence>
<gene>
    <name evidence="6" type="primary">vapC</name>
    <name evidence="8" type="ORF">H9870_12385</name>
</gene>
<feature type="binding site" evidence="6">
    <location>
        <position position="97"/>
    </location>
    <ligand>
        <name>Mg(2+)</name>
        <dbReference type="ChEBI" id="CHEBI:18420"/>
    </ligand>
</feature>
<evidence type="ECO:0000256" key="3">
    <source>
        <dbReference type="ARBA" id="ARBA00022723"/>
    </source>
</evidence>
<dbReference type="InterPro" id="IPR029060">
    <property type="entry name" value="PIN-like_dom_sf"/>
</dbReference>
<proteinExistence type="inferred from homology"/>
<keyword evidence="3 6" id="KW-0479">Metal-binding</keyword>
<protein>
    <recommendedName>
        <fullName evidence="6">Ribonuclease VapC</fullName>
        <shortName evidence="6">RNase VapC</shortName>
        <ecNumber evidence="6">3.1.-.-</ecNumber>
    </recommendedName>
    <alternativeName>
        <fullName evidence="6">Toxin VapC</fullName>
    </alternativeName>
</protein>
<dbReference type="AlphaFoldDB" id="A0A9D1RTH5"/>
<comment type="cofactor">
    <cofactor evidence="6">
        <name>Mg(2+)</name>
        <dbReference type="ChEBI" id="CHEBI:18420"/>
    </cofactor>
</comment>
<organism evidence="8 9">
    <name type="scientific">Candidatus Corynebacterium avicola</name>
    <dbReference type="NCBI Taxonomy" id="2838527"/>
    <lineage>
        <taxon>Bacteria</taxon>
        <taxon>Bacillati</taxon>
        <taxon>Actinomycetota</taxon>
        <taxon>Actinomycetes</taxon>
        <taxon>Mycobacteriales</taxon>
        <taxon>Corynebacteriaceae</taxon>
        <taxon>Corynebacterium</taxon>
    </lineage>
</organism>
<dbReference type="InterPro" id="IPR002716">
    <property type="entry name" value="PIN_dom"/>
</dbReference>
<dbReference type="GO" id="GO:0016787">
    <property type="term" value="F:hydrolase activity"/>
    <property type="evidence" value="ECO:0007669"/>
    <property type="project" value="UniProtKB-KW"/>
</dbReference>
<name>A0A9D1RTH5_9CORY</name>
<dbReference type="HAMAP" id="MF_00265">
    <property type="entry name" value="VapC_Nob1"/>
    <property type="match status" value="1"/>
</dbReference>
<keyword evidence="2 6" id="KW-0540">Nuclease</keyword>
<reference evidence="8" key="2">
    <citation type="submission" date="2021-04" db="EMBL/GenBank/DDBJ databases">
        <authorList>
            <person name="Gilroy R."/>
        </authorList>
    </citation>
    <scope>NUCLEOTIDE SEQUENCE</scope>
    <source>
        <strain evidence="8">CHK32-1732</strain>
    </source>
</reference>
<evidence type="ECO:0000256" key="1">
    <source>
        <dbReference type="ARBA" id="ARBA00022649"/>
    </source>
</evidence>
<dbReference type="InterPro" id="IPR022907">
    <property type="entry name" value="VapC_family"/>
</dbReference>
<evidence type="ECO:0000313" key="8">
    <source>
        <dbReference type="EMBL" id="HIW92441.1"/>
    </source>
</evidence>
<evidence type="ECO:0000256" key="4">
    <source>
        <dbReference type="ARBA" id="ARBA00022801"/>
    </source>
</evidence>
<evidence type="ECO:0000256" key="6">
    <source>
        <dbReference type="HAMAP-Rule" id="MF_00265"/>
    </source>
</evidence>
<reference evidence="8" key="1">
    <citation type="journal article" date="2021" name="PeerJ">
        <title>Extensive microbial diversity within the chicken gut microbiome revealed by metagenomics and culture.</title>
        <authorList>
            <person name="Gilroy R."/>
            <person name="Ravi A."/>
            <person name="Getino M."/>
            <person name="Pursley I."/>
            <person name="Horton D.L."/>
            <person name="Alikhan N.F."/>
            <person name="Baker D."/>
            <person name="Gharbi K."/>
            <person name="Hall N."/>
            <person name="Watson M."/>
            <person name="Adriaenssens E.M."/>
            <person name="Foster-Nyarko E."/>
            <person name="Jarju S."/>
            <person name="Secka A."/>
            <person name="Antonio M."/>
            <person name="Oren A."/>
            <person name="Chaudhuri R.R."/>
            <person name="La Ragione R."/>
            <person name="Hildebrand F."/>
            <person name="Pallen M.J."/>
        </authorList>
    </citation>
    <scope>NUCLEOTIDE SEQUENCE</scope>
    <source>
        <strain evidence="8">CHK32-1732</strain>
    </source>
</reference>
<dbReference type="GO" id="GO:0090729">
    <property type="term" value="F:toxin activity"/>
    <property type="evidence" value="ECO:0007669"/>
    <property type="project" value="UniProtKB-KW"/>
</dbReference>
<dbReference type="EC" id="3.1.-.-" evidence="6"/>
<sequence>MIVVDASVWALALTVDSAEASAARRLLADDTHWAMPTHGPLETLRTIRRFEATGPLSPELATAAIDAMCATELELAEPSASMLRDVWALRHRISPYDAAYVALAARHERPLVTFDKRLARAASDTGVTAIVPTDH</sequence>